<dbReference type="AlphaFoldDB" id="A0A367ZMV3"/>
<reference evidence="2 3" key="1">
    <citation type="submission" date="2018-05" db="EMBL/GenBank/DDBJ databases">
        <title>A metagenomic window into the 2 km-deep terrestrial subsurface aquifer revealed taxonomically and functionally diverse microbial community comprising novel uncultured bacterial lineages.</title>
        <authorList>
            <person name="Kadnikov V.V."/>
            <person name="Mardanov A.V."/>
            <person name="Beletsky A.V."/>
            <person name="Banks D."/>
            <person name="Pimenov N.V."/>
            <person name="Frank Y.A."/>
            <person name="Karnachuk O.V."/>
            <person name="Ravin N.V."/>
        </authorList>
    </citation>
    <scope>NUCLEOTIDE SEQUENCE [LARGE SCALE GENOMIC DNA]</scope>
    <source>
        <strain evidence="2">BY5</strain>
    </source>
</reference>
<evidence type="ECO:0000313" key="3">
    <source>
        <dbReference type="Proteomes" id="UP000252355"/>
    </source>
</evidence>
<feature type="chain" id="PRO_5016579759" evidence="1">
    <location>
        <begin position="27"/>
        <end position="317"/>
    </location>
</feature>
<name>A0A367ZMV3_9BACT</name>
<protein>
    <submittedName>
        <fullName evidence="2">Uncharacterized protein</fullName>
    </submittedName>
</protein>
<evidence type="ECO:0000313" key="2">
    <source>
        <dbReference type="EMBL" id="RCK79464.1"/>
    </source>
</evidence>
<organism evidence="2 3">
    <name type="scientific">Candidatus Ozemobacter sibiricus</name>
    <dbReference type="NCBI Taxonomy" id="2268124"/>
    <lineage>
        <taxon>Bacteria</taxon>
        <taxon>Candidatus Ozemobacteria</taxon>
        <taxon>Candidatus Ozemobacterales</taxon>
        <taxon>Candidatus Ozemobacteraceae</taxon>
        <taxon>Candidatus Ozemobacter</taxon>
    </lineage>
</organism>
<accession>A0A367ZMV3</accession>
<sequence>MNRHRFSKAFLMMAAVLVAWTATATAQELILYTMPPPGSLDWSSPRSLLFGAAIANRLTFTHVKHKHTFGHVFIELRGPDGQSEFAGSTTAPDAPSDADFITKHGYGLGVFFANFRGALDTREALEPQIADREKSGRLGFITFKLNRAQYNRLATFLREYKERGYHKIYNGLNRPREGLGAGCSAFGIAFLEVGGFHRPMFAKQWMVHVRLPEALIGGPTTGRRVSLLAAALGRWAREDEPHRVLSLYDPDLIFKWIVRMHQAARFQQVHHAVGADNGDYTDRPKLVKRGNALGIEFDVSREPLPREPIFLVPPPAR</sequence>
<dbReference type="Proteomes" id="UP000252355">
    <property type="component" value="Unassembled WGS sequence"/>
</dbReference>
<gene>
    <name evidence="2" type="ORF">OZSIB_4218</name>
</gene>
<proteinExistence type="predicted"/>
<feature type="signal peptide" evidence="1">
    <location>
        <begin position="1"/>
        <end position="26"/>
    </location>
</feature>
<comment type="caution">
    <text evidence="2">The sequence shown here is derived from an EMBL/GenBank/DDBJ whole genome shotgun (WGS) entry which is preliminary data.</text>
</comment>
<dbReference type="EMBL" id="QOQW01000012">
    <property type="protein sequence ID" value="RCK79464.1"/>
    <property type="molecule type" value="Genomic_DNA"/>
</dbReference>
<evidence type="ECO:0000256" key="1">
    <source>
        <dbReference type="SAM" id="SignalP"/>
    </source>
</evidence>
<keyword evidence="1" id="KW-0732">Signal</keyword>